<accession>A0A1R1X721</accession>
<dbReference type="PANTHER" id="PTHR10953:SF4">
    <property type="entry name" value="UBIQUITIN-ACTIVATING ENZYME E1 C-TERMINAL DOMAIN-CONTAINING PROTEIN"/>
    <property type="match status" value="1"/>
</dbReference>
<dbReference type="Gene3D" id="3.10.290.60">
    <property type="entry name" value="Ubiquitin-activating enzyme E1, UFD domain"/>
    <property type="match status" value="1"/>
</dbReference>
<dbReference type="InterPro" id="IPR018965">
    <property type="entry name" value="Ub-activating_enz_E1_C"/>
</dbReference>
<dbReference type="InterPro" id="IPR019572">
    <property type="entry name" value="UBA_E1_SCCH"/>
</dbReference>
<dbReference type="GO" id="GO:0005524">
    <property type="term" value="F:ATP binding"/>
    <property type="evidence" value="ECO:0007669"/>
    <property type="project" value="UniProtKB-KW"/>
</dbReference>
<evidence type="ECO:0000256" key="1">
    <source>
        <dbReference type="ARBA" id="ARBA00000488"/>
    </source>
</evidence>
<dbReference type="InterPro" id="IPR045886">
    <property type="entry name" value="ThiF/MoeB/HesA"/>
</dbReference>
<dbReference type="AlphaFoldDB" id="A0A1R1X721"/>
<evidence type="ECO:0000256" key="11">
    <source>
        <dbReference type="PROSITE-ProRule" id="PRU10132"/>
    </source>
</evidence>
<dbReference type="GO" id="GO:0005634">
    <property type="term" value="C:nucleus"/>
    <property type="evidence" value="ECO:0007669"/>
    <property type="project" value="TreeGrafter"/>
</dbReference>
<dbReference type="FunFam" id="3.40.50.12550:FF:000001">
    <property type="entry name" value="Ubiquitin-activating enzyme E1 1"/>
    <property type="match status" value="1"/>
</dbReference>
<dbReference type="Gene3D" id="2.40.30.180">
    <property type="entry name" value="Ubiquitin-activating enzyme E1, FCCH domain"/>
    <property type="match status" value="1"/>
</dbReference>
<dbReference type="PANTHER" id="PTHR10953">
    <property type="entry name" value="UBIQUITIN-ACTIVATING ENZYME E1"/>
    <property type="match status" value="1"/>
</dbReference>
<dbReference type="GO" id="GO:0005737">
    <property type="term" value="C:cytoplasm"/>
    <property type="evidence" value="ECO:0007669"/>
    <property type="project" value="TreeGrafter"/>
</dbReference>
<gene>
    <name evidence="14" type="ORF">AYI70_g10359</name>
</gene>
<dbReference type="Gene3D" id="3.50.50.80">
    <property type="entry name" value="Ubiquitin-activating enzyme E1, inactive adenylation domain, subdomain 1"/>
    <property type="match status" value="1"/>
</dbReference>
<comment type="similarity">
    <text evidence="3 12">Belongs to the ubiquitin-activating E1 family.</text>
</comment>
<dbReference type="FunFam" id="3.50.50.80:FF:000001">
    <property type="entry name" value="ubiquitin-like modifier-activating enzyme 1"/>
    <property type="match status" value="1"/>
</dbReference>
<dbReference type="FunFam" id="2.40.30.180:FF:000001">
    <property type="entry name" value="ubiquitin-like modifier-activating enzyme 1"/>
    <property type="match status" value="1"/>
</dbReference>
<dbReference type="InterPro" id="IPR000011">
    <property type="entry name" value="UBQ/SUMO-activ_enz_E1-like"/>
</dbReference>
<dbReference type="InterPro" id="IPR032418">
    <property type="entry name" value="E1_FCCH"/>
</dbReference>
<dbReference type="FunFam" id="3.40.50.720:FF:000015">
    <property type="entry name" value="Ubiquitin-activating enzyme E1 1"/>
    <property type="match status" value="1"/>
</dbReference>
<dbReference type="GO" id="GO:0004839">
    <property type="term" value="F:ubiquitin activating enzyme activity"/>
    <property type="evidence" value="ECO:0007669"/>
    <property type="project" value="UniProtKB-EC"/>
</dbReference>
<dbReference type="FunFam" id="3.10.290.60:FF:000001">
    <property type="entry name" value="Ubiquitin-activating enzyme E1 2"/>
    <property type="match status" value="1"/>
</dbReference>
<dbReference type="CDD" id="cd01490">
    <property type="entry name" value="Ube1_repeat2"/>
    <property type="match status" value="1"/>
</dbReference>
<dbReference type="InterPro" id="IPR042449">
    <property type="entry name" value="Ub-E1_IAD_1"/>
</dbReference>
<reference evidence="14 15" key="1">
    <citation type="submission" date="2017-01" db="EMBL/GenBank/DDBJ databases">
        <authorList>
            <person name="Mah S.A."/>
            <person name="Swanson W.J."/>
            <person name="Moy G.W."/>
            <person name="Vacquier V.D."/>
        </authorList>
    </citation>
    <scope>NUCLEOTIDE SEQUENCE [LARGE SCALE GENOMIC DNA]</scope>
    <source>
        <strain evidence="14 15">GSMNP</strain>
    </source>
</reference>
<evidence type="ECO:0000256" key="2">
    <source>
        <dbReference type="ARBA" id="ARBA00004906"/>
    </source>
</evidence>
<protein>
    <recommendedName>
        <fullName evidence="10">Ubiquitin-activating enzyme E1 1</fullName>
        <ecNumber evidence="5">6.2.1.45</ecNumber>
    </recommendedName>
</protein>
<keyword evidence="15" id="KW-1185">Reference proteome</keyword>
<evidence type="ECO:0000256" key="8">
    <source>
        <dbReference type="ARBA" id="ARBA00022786"/>
    </source>
</evidence>
<evidence type="ECO:0000313" key="14">
    <source>
        <dbReference type="EMBL" id="OMJ10390.1"/>
    </source>
</evidence>
<evidence type="ECO:0000256" key="10">
    <source>
        <dbReference type="ARBA" id="ARBA00073786"/>
    </source>
</evidence>
<dbReference type="NCBIfam" id="TIGR01408">
    <property type="entry name" value="Ube1"/>
    <property type="match status" value="1"/>
</dbReference>
<dbReference type="SMART" id="SM00985">
    <property type="entry name" value="UBA_e1_C"/>
    <property type="match status" value="1"/>
</dbReference>
<comment type="subunit">
    <text evidence="4">Monomer.</text>
</comment>
<dbReference type="PROSITE" id="PS00865">
    <property type="entry name" value="UBIQUITIN_ACTIVAT_2"/>
    <property type="match status" value="1"/>
</dbReference>
<dbReference type="GO" id="GO:0006974">
    <property type="term" value="P:DNA damage response"/>
    <property type="evidence" value="ECO:0007669"/>
    <property type="project" value="TreeGrafter"/>
</dbReference>
<keyword evidence="8 12" id="KW-0833">Ubl conjugation pathway</keyword>
<dbReference type="OrthoDB" id="10252231at2759"/>
<comment type="caution">
    <text evidence="14">The sequence shown here is derived from an EMBL/GenBank/DDBJ whole genome shotgun (WGS) entry which is preliminary data.</text>
</comment>
<dbReference type="Gene3D" id="3.40.50.720">
    <property type="entry name" value="NAD(P)-binding Rossmann-like Domain"/>
    <property type="match status" value="1"/>
</dbReference>
<dbReference type="InterPro" id="IPR018075">
    <property type="entry name" value="UBQ-activ_enz_E1"/>
</dbReference>
<evidence type="ECO:0000256" key="9">
    <source>
        <dbReference type="ARBA" id="ARBA00022840"/>
    </source>
</evidence>
<evidence type="ECO:0000259" key="13">
    <source>
        <dbReference type="SMART" id="SM00985"/>
    </source>
</evidence>
<keyword evidence="6 12" id="KW-0436">Ligase</keyword>
<comment type="pathway">
    <text evidence="2">Protein modification; protein ubiquitination.</text>
</comment>
<dbReference type="Pfam" id="PF16190">
    <property type="entry name" value="E1_FCCH"/>
    <property type="match status" value="1"/>
</dbReference>
<dbReference type="InterPro" id="IPR035985">
    <property type="entry name" value="Ubiquitin-activating_enz"/>
</dbReference>
<dbReference type="Pfam" id="PF10585">
    <property type="entry name" value="UBA_E1_SCCH"/>
    <property type="match status" value="1"/>
</dbReference>
<dbReference type="UniPathway" id="UPA00143"/>
<feature type="active site" description="Glycyl thioester intermediate" evidence="11">
    <location>
        <position position="595"/>
    </location>
</feature>
<feature type="domain" description="Ubiquitin-activating enzyme E1 C-terminal" evidence="13">
    <location>
        <begin position="884"/>
        <end position="1009"/>
    </location>
</feature>
<keyword evidence="7 12" id="KW-0547">Nucleotide-binding</keyword>
<dbReference type="STRING" id="133412.A0A1R1X721"/>
<dbReference type="Pfam" id="PF16191">
    <property type="entry name" value="E1_4HB"/>
    <property type="match status" value="1"/>
</dbReference>
<dbReference type="Gene3D" id="1.10.10.2660">
    <property type="entry name" value="Ubiquitin-activating enzyme E1, SCCH domain"/>
    <property type="match status" value="1"/>
</dbReference>
<dbReference type="EC" id="6.2.1.45" evidence="5"/>
<evidence type="ECO:0000256" key="4">
    <source>
        <dbReference type="ARBA" id="ARBA00011245"/>
    </source>
</evidence>
<dbReference type="CDD" id="cd01491">
    <property type="entry name" value="Ube1_repeat1"/>
    <property type="match status" value="1"/>
</dbReference>
<dbReference type="EMBL" id="LSSN01005025">
    <property type="protein sequence ID" value="OMJ10390.1"/>
    <property type="molecule type" value="Genomic_DNA"/>
</dbReference>
<evidence type="ECO:0000256" key="7">
    <source>
        <dbReference type="ARBA" id="ARBA00022741"/>
    </source>
</evidence>
<dbReference type="GO" id="GO:0006511">
    <property type="term" value="P:ubiquitin-dependent protein catabolic process"/>
    <property type="evidence" value="ECO:0007669"/>
    <property type="project" value="TreeGrafter"/>
</dbReference>
<dbReference type="InterPro" id="IPR032420">
    <property type="entry name" value="E1_4HB"/>
</dbReference>
<dbReference type="Pfam" id="PF00899">
    <property type="entry name" value="ThiF"/>
    <property type="match status" value="1"/>
</dbReference>
<comment type="catalytic activity">
    <reaction evidence="1">
        <text>ATP + ubiquitin + [E1 ubiquitin-activating enzyme]-L-cysteine = AMP + diphosphate + S-ubiquitinyl-[E1 ubiquitin-activating enzyme]-L-cysteine.</text>
        <dbReference type="EC" id="6.2.1.45"/>
    </reaction>
</comment>
<evidence type="ECO:0000256" key="5">
    <source>
        <dbReference type="ARBA" id="ARBA00012990"/>
    </source>
</evidence>
<dbReference type="InterPro" id="IPR042063">
    <property type="entry name" value="Ubi_acti_E1_SCCH"/>
</dbReference>
<dbReference type="InterPro" id="IPR038252">
    <property type="entry name" value="UBA_E1_C_sf"/>
</dbReference>
<dbReference type="Pfam" id="PF09358">
    <property type="entry name" value="E1_UFD"/>
    <property type="match status" value="1"/>
</dbReference>
<evidence type="ECO:0000256" key="3">
    <source>
        <dbReference type="ARBA" id="ARBA00005673"/>
    </source>
</evidence>
<organism evidence="14 15">
    <name type="scientific">Smittium culicis</name>
    <dbReference type="NCBI Taxonomy" id="133412"/>
    <lineage>
        <taxon>Eukaryota</taxon>
        <taxon>Fungi</taxon>
        <taxon>Fungi incertae sedis</taxon>
        <taxon>Zoopagomycota</taxon>
        <taxon>Kickxellomycotina</taxon>
        <taxon>Harpellomycetes</taxon>
        <taxon>Harpellales</taxon>
        <taxon>Legeriomycetaceae</taxon>
        <taxon>Smittium</taxon>
    </lineage>
</organism>
<sequence length="1015" mass="113391">MNTNPESNNNVEMEIDESLYSRQLYVLGAEAMKKMSASNVLIIGLKGLGCEIAKNVALAGVKSVTLFDPTPTTIQDLGTQFFLTEQDIGKPRAITTANRLSELNPYVAINYIDSEPKPDEFSDYKVIVVTEASLKKQLYYNEICRKLGVYYISAETHGLFSSVFNDFGNEFVIEDPTGESPLSGMIASIDNDADGVVTCLDETRHGLEDGDFVTFSEIKGMESLNGCKPIKIKVLGPFTFSIGDTSNLGQYTTGGTFTQVKQPITMKFSPLKEAIENPEFLLSDFAKLDRPAIVHLSFRALHEFYEAANRFPNPADDDDFAEVLKLARAINDKSSNKVEIDEKIVKCVSYQATGDLAPMNAVVGGFVAQEVLKACTGKFTPLNNYLYFDSLESLPTEFVPTKEETSAVGSKYDGQIAVFGKTFQEKIENCRQFLVGSGAIGCEMLKNWAMMGLATGKNGVISVTDMDTIEKSNLNRQFLFRSTDVGKLKSEVATKAAISMNSQLEGKIFSYHDRVGVETESIFNDDFFENLDCVTNALDNMEARMYMDRRCVMFRKPLLESGTLGSKGNTQVVVPFLTESYSASRDPPEKSIPMCTLHNFPNAIEHTIQWARDRFHGYFVQPAENVNAFLSQPGYVENIIHHQGDSVQRETFESIKQSLSENKPKDFNDCIKWARYTFDELFDHNIQQLLFNFPRDSLTNSGQAFWSPPKRAPSPIKFNPENPQHIDFIVSAANIRAATYSLPESRDVAHIKNFSASLEEIPFKPKSGVVIKVNDSDPDQDTTEVANIDSLIESLPSPSNFSDFRMIPTEFEKDDDSNFHIDFMTATSNLRAANYDIAPADRFKTKQIAGKIIPAIATTTSVVSGLICLELYKILDKSHKIEDFKNGFINLALPFFAFSEPIAPESRDFNGTKVSDWDAIFIERDLTLQELIDEFESTYKLEVSMVTSGTTMLFSPFLSKKKASERKSLPISELVNTISKKEIPSHTKYVVLVICCYDENDEDVDVPEVRVRVKA</sequence>
<evidence type="ECO:0000256" key="12">
    <source>
        <dbReference type="RuleBase" id="RU000519"/>
    </source>
</evidence>
<evidence type="ECO:0000313" key="15">
    <source>
        <dbReference type="Proteomes" id="UP000187283"/>
    </source>
</evidence>
<dbReference type="InterPro" id="IPR033127">
    <property type="entry name" value="UBQ-activ_enz_E1_Cys_AS"/>
</dbReference>
<dbReference type="InterPro" id="IPR000594">
    <property type="entry name" value="ThiF_NAD_FAD-bd"/>
</dbReference>
<dbReference type="Proteomes" id="UP000187283">
    <property type="component" value="Unassembled WGS sequence"/>
</dbReference>
<name>A0A1R1X721_9FUNG</name>
<keyword evidence="9 12" id="KW-0067">ATP-binding</keyword>
<evidence type="ECO:0000256" key="6">
    <source>
        <dbReference type="ARBA" id="ARBA00022598"/>
    </source>
</evidence>
<dbReference type="FunFam" id="1.10.10.2660:FF:000001">
    <property type="entry name" value="Ubiquitin-activating enzyme E1 1"/>
    <property type="match status" value="1"/>
</dbReference>
<dbReference type="Gene3D" id="3.40.50.12550">
    <property type="entry name" value="Ubiquitin-activating enzyme E1, inactive adenylation domain, subdomain 2"/>
    <property type="match status" value="1"/>
</dbReference>
<dbReference type="SUPFAM" id="SSF69572">
    <property type="entry name" value="Activating enzymes of the ubiquitin-like proteins"/>
    <property type="match status" value="2"/>
</dbReference>
<dbReference type="PRINTS" id="PR01849">
    <property type="entry name" value="UBIQUITINACT"/>
</dbReference>
<dbReference type="InterPro" id="IPR042302">
    <property type="entry name" value="E1_FCCH_sf"/>
</dbReference>
<proteinExistence type="inferred from homology"/>